<evidence type="ECO:0000313" key="8">
    <source>
        <dbReference type="EMBL" id="PUA33127.1"/>
    </source>
</evidence>
<comment type="pathway">
    <text evidence="6">tRNA modification; archaeosine-tRNA biosynthesis.</text>
</comment>
<dbReference type="HAMAP" id="MF_01634">
    <property type="entry name" value="TgtA_arch"/>
    <property type="match status" value="1"/>
</dbReference>
<comment type="caution">
    <text evidence="8">The sequence shown here is derived from an EMBL/GenBank/DDBJ whole genome shotgun (WGS) entry which is preliminary data.</text>
</comment>
<feature type="active site" description="Nucleophile" evidence="6">
    <location>
        <position position="88"/>
    </location>
</feature>
<comment type="caution">
    <text evidence="6">Lacks conserved residue(s) required for the propagation of feature annotation.</text>
</comment>
<evidence type="ECO:0000256" key="5">
    <source>
        <dbReference type="ARBA" id="ARBA00022833"/>
    </source>
</evidence>
<dbReference type="Gene3D" id="3.40.50.10630">
    <property type="entry name" value="Uracil-DNA glycosylase-like"/>
    <property type="match status" value="1"/>
</dbReference>
<evidence type="ECO:0000256" key="6">
    <source>
        <dbReference type="HAMAP-Rule" id="MF_01634"/>
    </source>
</evidence>
<dbReference type="GO" id="GO:0005737">
    <property type="term" value="C:cytoplasm"/>
    <property type="evidence" value="ECO:0007669"/>
    <property type="project" value="TreeGrafter"/>
</dbReference>
<feature type="binding site" evidence="6">
    <location>
        <position position="125"/>
    </location>
    <ligand>
        <name>substrate</name>
    </ligand>
</feature>
<protein>
    <recommendedName>
        <fullName evidence="6">tRNA-guanine(15) transglycosylase</fullName>
        <ecNumber evidence="6">2.4.2.48</ecNumber>
    </recommendedName>
    <alternativeName>
        <fullName evidence="6">7-cyano-7-deazaguanine tRNA-ribosyltransferase</fullName>
    </alternativeName>
    <alternativeName>
        <fullName evidence="6">Archaeal tRNA-guanine transglycosylase</fullName>
    </alternativeName>
</protein>
<dbReference type="SUPFAM" id="SSF51713">
    <property type="entry name" value="tRNA-guanine transglycosylase"/>
    <property type="match status" value="1"/>
</dbReference>
<sequence>MFFEIKDKDLAGRIGKLRTKSGVVETPAFFPVINPFKQVKEVPPDKIFEIGFKQVITNAFIIKQNLGDKAKELGVKGVTGFKGVVMTDSGAYQLLIYGRGRIQIDPVEIVLYQKEIGSDIAVIADIPTRDDSTYDEALESVVETLRRAREVSPYIQGSDTLWVLPIQGGVYPELVAKSAREGREIEGYEMYAIGSPVTVLEKYDFKKIVEMVVTAKMNLPLSKPIHLFGGGHPLIIPLMVALGVDSFDSASYILYARDDRYMTEHGTYKLNDLSYLPCECEVCSRYTPEELMKLDKLERSKLIAIHNLHVINRELKRTKTAIKEGRLWELIEERARSHPALREAFNEFIKYVEWVERLDSRFKGDAHAIFLYDVTSYYRTELIRHRRNVLKRLKLKEGRTYVLLPGHPKEKPFRESSLLKKAFDRGLVKESDEVLIYIPFFDIIPLDIDQAYPYAQFEMPDEVDKTLIDNMFERVKKLIREIPKNSEVLIITCDSFPWSKAEVLKQVVEEVGVGNVKFAEVCVN</sequence>
<comment type="similarity">
    <text evidence="6">Belongs to the archaeosine tRNA-ribosyltransferase family.</text>
</comment>
<dbReference type="AlphaFoldDB" id="A0A2R7Y6V8"/>
<gene>
    <name evidence="6" type="primary">tgtA</name>
    <name evidence="8" type="ORF">B7O98_01425</name>
</gene>
<comment type="cofactor">
    <cofactor evidence="6">
        <name>Zn(2+)</name>
        <dbReference type="ChEBI" id="CHEBI:29105"/>
    </cofactor>
    <text evidence="6">Binds 1 zinc ion per subunit.</text>
</comment>
<dbReference type="PANTHER" id="PTHR46499:SF1">
    <property type="entry name" value="QUEUINE TRNA-RIBOSYLTRANSFERASE"/>
    <property type="match status" value="1"/>
</dbReference>
<keyword evidence="5 6" id="KW-0862">Zinc</keyword>
<dbReference type="EC" id="2.4.2.48" evidence="6"/>
<dbReference type="InterPro" id="IPR050076">
    <property type="entry name" value="ArchSynthase1/Queuine_TRR"/>
</dbReference>
<dbReference type="GO" id="GO:0002099">
    <property type="term" value="P:tRNA wobble guanine modification"/>
    <property type="evidence" value="ECO:0007669"/>
    <property type="project" value="TreeGrafter"/>
</dbReference>
<evidence type="ECO:0000256" key="2">
    <source>
        <dbReference type="ARBA" id="ARBA00022679"/>
    </source>
</evidence>
<keyword evidence="1 6" id="KW-0328">Glycosyltransferase</keyword>
<dbReference type="Gene3D" id="3.20.20.105">
    <property type="entry name" value="Queuine tRNA-ribosyltransferase-like"/>
    <property type="match status" value="1"/>
</dbReference>
<dbReference type="SUPFAM" id="SSF88802">
    <property type="entry name" value="Pre-PUA domain"/>
    <property type="match status" value="1"/>
</dbReference>
<evidence type="ECO:0000259" key="7">
    <source>
        <dbReference type="Pfam" id="PF01702"/>
    </source>
</evidence>
<dbReference type="PANTHER" id="PTHR46499">
    <property type="entry name" value="QUEUINE TRNA-RIBOSYLTRANSFERASE"/>
    <property type="match status" value="1"/>
</dbReference>
<comment type="catalytic activity">
    <reaction evidence="6">
        <text>guanosine(15) in tRNA + 7-cyano-7-carbaguanine = 7-cyano-7-carbaguanosine(15) in tRNA + guanine</text>
        <dbReference type="Rhea" id="RHEA:43164"/>
        <dbReference type="Rhea" id="RHEA-COMP:10371"/>
        <dbReference type="Rhea" id="RHEA-COMP:10372"/>
        <dbReference type="ChEBI" id="CHEBI:16235"/>
        <dbReference type="ChEBI" id="CHEBI:45075"/>
        <dbReference type="ChEBI" id="CHEBI:74269"/>
        <dbReference type="ChEBI" id="CHEBI:82850"/>
        <dbReference type="EC" id="2.4.2.48"/>
    </reaction>
</comment>
<comment type="function">
    <text evidence="6">Exchanges the guanine residue with 7-cyano-7-deazaguanine (preQ0) at position 15 in the dihydrouridine loop (D-loop) of archaeal tRNAs.</text>
</comment>
<feature type="domain" description="tRNA-guanine(15) transglycosylase-like" evidence="7">
    <location>
        <begin position="11"/>
        <end position="339"/>
    </location>
</feature>
<dbReference type="Pfam" id="PF01702">
    <property type="entry name" value="TGT"/>
    <property type="match status" value="1"/>
</dbReference>
<name>A0A2R7Y6V8_9CREN</name>
<dbReference type="NCBIfam" id="TIGR00449">
    <property type="entry name" value="tgt_general"/>
    <property type="match status" value="1"/>
</dbReference>
<feature type="binding site" evidence="6">
    <location>
        <position position="280"/>
    </location>
    <ligand>
        <name>Zn(2+)</name>
        <dbReference type="ChEBI" id="CHEBI:29105"/>
    </ligand>
</feature>
<keyword evidence="3 6" id="KW-0819">tRNA processing</keyword>
<evidence type="ECO:0000256" key="4">
    <source>
        <dbReference type="ARBA" id="ARBA00022723"/>
    </source>
</evidence>
<evidence type="ECO:0000256" key="3">
    <source>
        <dbReference type="ARBA" id="ARBA00022694"/>
    </source>
</evidence>
<dbReference type="EMBL" id="NBVN01000002">
    <property type="protein sequence ID" value="PUA33127.1"/>
    <property type="molecule type" value="Genomic_DNA"/>
</dbReference>
<proteinExistence type="inferred from homology"/>
<dbReference type="GO" id="GO:0008270">
    <property type="term" value="F:zinc ion binding"/>
    <property type="evidence" value="ECO:0007669"/>
    <property type="project" value="UniProtKB-UniRule"/>
</dbReference>
<dbReference type="GO" id="GO:0016763">
    <property type="term" value="F:pentosyltransferase activity"/>
    <property type="evidence" value="ECO:0007669"/>
    <property type="project" value="UniProtKB-UniRule"/>
</dbReference>
<dbReference type="InterPro" id="IPR004804">
    <property type="entry name" value="TgtA"/>
</dbReference>
<dbReference type="UniPathway" id="UPA00393"/>
<dbReference type="InterPro" id="IPR036511">
    <property type="entry name" value="TGT-like_sf"/>
</dbReference>
<keyword evidence="4 6" id="KW-0479">Metal-binding</keyword>
<evidence type="ECO:0000256" key="1">
    <source>
        <dbReference type="ARBA" id="ARBA00022676"/>
    </source>
</evidence>
<feature type="binding site" evidence="6">
    <location>
        <position position="283"/>
    </location>
    <ligand>
        <name>Zn(2+)</name>
        <dbReference type="ChEBI" id="CHEBI:29105"/>
    </ligand>
</feature>
<accession>A0A2R7Y6V8</accession>
<dbReference type="InterPro" id="IPR002616">
    <property type="entry name" value="tRNA_ribo_trans-like"/>
</dbReference>
<organism evidence="8 9">
    <name type="scientific">Zestosphaera tikiterensis</name>
    <dbReference type="NCBI Taxonomy" id="1973259"/>
    <lineage>
        <taxon>Archaea</taxon>
        <taxon>Thermoproteota</taxon>
        <taxon>Thermoprotei</taxon>
        <taxon>Desulfurococcales</taxon>
        <taxon>Desulfurococcaceae</taxon>
        <taxon>Zestosphaera</taxon>
    </lineage>
</organism>
<keyword evidence="2 6" id="KW-0808">Transferase</keyword>
<dbReference type="Proteomes" id="UP000244093">
    <property type="component" value="Unassembled WGS sequence"/>
</dbReference>
<dbReference type="NCBIfam" id="TIGR00432">
    <property type="entry name" value="arcsn_tRNA_tgt"/>
    <property type="match status" value="1"/>
</dbReference>
<feature type="binding site" evidence="6">
    <location>
        <position position="278"/>
    </location>
    <ligand>
        <name>Zn(2+)</name>
        <dbReference type="ChEBI" id="CHEBI:29105"/>
    </ligand>
</feature>
<reference evidence="8 9" key="1">
    <citation type="journal article" date="2018" name="Syst. Appl. Microbiol.">
        <title>A new symbiotic nanoarchaeote (Candidatus Nanoclepta minutus) and its host (Zestosphaera tikiterensis gen. nov., sp. nov.) from a New Zealand hot spring.</title>
        <authorList>
            <person name="St John E."/>
            <person name="Liu Y."/>
            <person name="Podar M."/>
            <person name="Stott M.B."/>
            <person name="Meneghin J."/>
            <person name="Chen Z."/>
            <person name="Lagutin K."/>
            <person name="Mitchell K."/>
            <person name="Reysenbach A.L."/>
        </authorList>
    </citation>
    <scope>NUCLEOTIDE SEQUENCE [LARGE SCALE GENOMIC DNA]</scope>
    <source>
        <strain evidence="8">NZ3</strain>
    </source>
</reference>
<evidence type="ECO:0000313" key="9">
    <source>
        <dbReference type="Proteomes" id="UP000244093"/>
    </source>
</evidence>